<name>A0A0K2U7Q3_LEPSM</name>
<protein>
    <submittedName>
        <fullName evidence="2">Uncharacterized protein</fullName>
    </submittedName>
</protein>
<keyword evidence="1" id="KW-0472">Membrane</keyword>
<dbReference type="AlphaFoldDB" id="A0A0K2U7Q3"/>
<evidence type="ECO:0000313" key="2">
    <source>
        <dbReference type="EMBL" id="CDW33942.1"/>
    </source>
</evidence>
<accession>A0A0K2U7Q3</accession>
<reference evidence="2" key="1">
    <citation type="submission" date="2014-05" db="EMBL/GenBank/DDBJ databases">
        <authorList>
            <person name="Chronopoulou M."/>
        </authorList>
    </citation>
    <scope>NUCLEOTIDE SEQUENCE</scope>
    <source>
        <tissue evidence="2">Whole organism</tissue>
    </source>
</reference>
<evidence type="ECO:0000256" key="1">
    <source>
        <dbReference type="SAM" id="Phobius"/>
    </source>
</evidence>
<organism evidence="2">
    <name type="scientific">Lepeophtheirus salmonis</name>
    <name type="common">Salmon louse</name>
    <name type="synonym">Caligus salmonis</name>
    <dbReference type="NCBI Taxonomy" id="72036"/>
    <lineage>
        <taxon>Eukaryota</taxon>
        <taxon>Metazoa</taxon>
        <taxon>Ecdysozoa</taxon>
        <taxon>Arthropoda</taxon>
        <taxon>Crustacea</taxon>
        <taxon>Multicrustacea</taxon>
        <taxon>Hexanauplia</taxon>
        <taxon>Copepoda</taxon>
        <taxon>Siphonostomatoida</taxon>
        <taxon>Caligidae</taxon>
        <taxon>Lepeophtheirus</taxon>
    </lineage>
</organism>
<dbReference type="EMBL" id="HACA01016581">
    <property type="protein sequence ID" value="CDW33942.1"/>
    <property type="molecule type" value="Transcribed_RNA"/>
</dbReference>
<sequence>LAADIARKALTKEKRFINYFYPIIIIINKLAAYDVIWERRPRTPSNYSFI</sequence>
<keyword evidence="1" id="KW-1133">Transmembrane helix</keyword>
<proteinExistence type="predicted"/>
<feature type="transmembrane region" description="Helical" evidence="1">
    <location>
        <begin position="19"/>
        <end position="37"/>
    </location>
</feature>
<feature type="non-terminal residue" evidence="2">
    <location>
        <position position="1"/>
    </location>
</feature>
<keyword evidence="1" id="KW-0812">Transmembrane</keyword>